<name>A0A2H1VCB5_SPOFR</name>
<accession>A0A2H1VCB5</accession>
<organism evidence="1">
    <name type="scientific">Spodoptera frugiperda</name>
    <name type="common">Fall armyworm</name>
    <dbReference type="NCBI Taxonomy" id="7108"/>
    <lineage>
        <taxon>Eukaryota</taxon>
        <taxon>Metazoa</taxon>
        <taxon>Ecdysozoa</taxon>
        <taxon>Arthropoda</taxon>
        <taxon>Hexapoda</taxon>
        <taxon>Insecta</taxon>
        <taxon>Pterygota</taxon>
        <taxon>Neoptera</taxon>
        <taxon>Endopterygota</taxon>
        <taxon>Lepidoptera</taxon>
        <taxon>Glossata</taxon>
        <taxon>Ditrysia</taxon>
        <taxon>Noctuoidea</taxon>
        <taxon>Noctuidae</taxon>
        <taxon>Amphipyrinae</taxon>
        <taxon>Spodoptera</taxon>
    </lineage>
</organism>
<reference evidence="1" key="1">
    <citation type="submission" date="2016-07" db="EMBL/GenBank/DDBJ databases">
        <authorList>
            <person name="Bretaudeau A."/>
        </authorList>
    </citation>
    <scope>NUCLEOTIDE SEQUENCE</scope>
    <source>
        <strain evidence="1">Rice</strain>
        <tissue evidence="1">Whole body</tissue>
    </source>
</reference>
<dbReference type="EMBL" id="ODYU01001773">
    <property type="protein sequence ID" value="SOQ38441.1"/>
    <property type="molecule type" value="Genomic_DNA"/>
</dbReference>
<protein>
    <submittedName>
        <fullName evidence="1">SFRICE_032598</fullName>
    </submittedName>
</protein>
<dbReference type="AlphaFoldDB" id="A0A2H1VCB5"/>
<sequence length="301" mass="33048">MVKSGYSLYSGIRSVIYISAYPFGDKMLHLWLRRLEGKSSNNFSVLREAEGSVRLLLTKIHPVPTLAFRAGASVNPLGSPQLRIRHRLDPELELGLICGGLMALWPHARDFLIPCATSCVSDLDVKAIRGENHPMTSPALGEARGSFRLLLTKNHPVPSPAFRVGALVNPLGSPQLRIRRGENHPMTSPALGEARGSVRLLVTKNHLDPSPAFRAGASVYPLGTSQVRRNIERLVFYILVIFELSNTPFLIGENHPITSPALDEAKGSDRLLLTKTTTFLLLHFESEPLPLSESLDTISTP</sequence>
<proteinExistence type="predicted"/>
<gene>
    <name evidence="1" type="ORF">SFRICE_032598</name>
</gene>
<evidence type="ECO:0000313" key="1">
    <source>
        <dbReference type="EMBL" id="SOQ38441.1"/>
    </source>
</evidence>